<keyword evidence="3" id="KW-1185">Reference proteome</keyword>
<gene>
    <name evidence="2" type="ORF">MVEN_01277300</name>
</gene>
<evidence type="ECO:0000313" key="2">
    <source>
        <dbReference type="EMBL" id="KAF7353093.1"/>
    </source>
</evidence>
<dbReference type="Proteomes" id="UP000620124">
    <property type="component" value="Unassembled WGS sequence"/>
</dbReference>
<dbReference type="Pfam" id="PF20526">
    <property type="entry name" value="DUF6741"/>
    <property type="match status" value="1"/>
</dbReference>
<reference evidence="2" key="1">
    <citation type="submission" date="2020-05" db="EMBL/GenBank/DDBJ databases">
        <title>Mycena genomes resolve the evolution of fungal bioluminescence.</title>
        <authorList>
            <person name="Tsai I.J."/>
        </authorList>
    </citation>
    <scope>NUCLEOTIDE SEQUENCE</scope>
    <source>
        <strain evidence="2">CCC161011</strain>
    </source>
</reference>
<name>A0A8H6Y4F9_9AGAR</name>
<dbReference type="InterPro" id="IPR046629">
    <property type="entry name" value="DUF6741"/>
</dbReference>
<proteinExistence type="predicted"/>
<evidence type="ECO:0000313" key="3">
    <source>
        <dbReference type="Proteomes" id="UP000620124"/>
    </source>
</evidence>
<feature type="domain" description="DUF6741" evidence="1">
    <location>
        <begin position="153"/>
        <end position="278"/>
    </location>
</feature>
<accession>A0A8H6Y4F9</accession>
<dbReference type="OrthoDB" id="10268011at2759"/>
<comment type="caution">
    <text evidence="2">The sequence shown here is derived from an EMBL/GenBank/DDBJ whole genome shotgun (WGS) entry which is preliminary data.</text>
</comment>
<protein>
    <recommendedName>
        <fullName evidence="1">DUF6741 domain-containing protein</fullName>
    </recommendedName>
</protein>
<dbReference type="EMBL" id="JACAZI010000009">
    <property type="protein sequence ID" value="KAF7353093.1"/>
    <property type="molecule type" value="Genomic_DNA"/>
</dbReference>
<organism evidence="2 3">
    <name type="scientific">Mycena venus</name>
    <dbReference type="NCBI Taxonomy" id="2733690"/>
    <lineage>
        <taxon>Eukaryota</taxon>
        <taxon>Fungi</taxon>
        <taxon>Dikarya</taxon>
        <taxon>Basidiomycota</taxon>
        <taxon>Agaricomycotina</taxon>
        <taxon>Agaricomycetes</taxon>
        <taxon>Agaricomycetidae</taxon>
        <taxon>Agaricales</taxon>
        <taxon>Marasmiineae</taxon>
        <taxon>Mycenaceae</taxon>
        <taxon>Mycena</taxon>
    </lineage>
</organism>
<evidence type="ECO:0000259" key="1">
    <source>
        <dbReference type="Pfam" id="PF20526"/>
    </source>
</evidence>
<sequence length="279" mass="31756">MAGFARTMSRRQSLPYAPQMGYPFPEQGYSQGPYSQGPYSQGGPYSYSDQGYGYGENYPGMYGDQMMPQAAEYPPASYPIYGGQSGLISQSRRLTGPSYEDLSLREPYYADDMQLPVARNPLTPMLGFGNTSRRHRRHSTVSYSALPPAIDGGYRTTNSMHIKFKRKGSLMAGINLDDAQSTRTRLSGNDDYTLHDLHADWRRRIYLRVRWAGYSPLTYEVPLDVYDGRVSMQALSRRVARACVHYLQMNMVPVMYSRVELHHLEEVSYGTWQPMLSTR</sequence>
<dbReference type="AlphaFoldDB" id="A0A8H6Y4F9"/>